<dbReference type="CDD" id="cd16922">
    <property type="entry name" value="HATPase_EvgS-ArcB-TorS-like"/>
    <property type="match status" value="1"/>
</dbReference>
<keyword evidence="7" id="KW-0472">Membrane</keyword>
<dbReference type="Gene3D" id="3.40.50.2300">
    <property type="match status" value="1"/>
</dbReference>
<dbReference type="Pfam" id="PF00072">
    <property type="entry name" value="Response_reg"/>
    <property type="match status" value="1"/>
</dbReference>
<dbReference type="RefSeq" id="WP_128756733.1">
    <property type="nucleotide sequence ID" value="NZ_QOVM01000001.1"/>
</dbReference>
<dbReference type="Gene3D" id="1.10.287.130">
    <property type="match status" value="1"/>
</dbReference>
<dbReference type="CDD" id="cd00082">
    <property type="entry name" value="HisKA"/>
    <property type="match status" value="1"/>
</dbReference>
<dbReference type="InterPro" id="IPR011006">
    <property type="entry name" value="CheY-like_superfamily"/>
</dbReference>
<dbReference type="SMART" id="SM00028">
    <property type="entry name" value="TPR"/>
    <property type="match status" value="4"/>
</dbReference>
<dbReference type="InterPro" id="IPR019734">
    <property type="entry name" value="TPR_rpt"/>
</dbReference>
<dbReference type="SMART" id="SM00387">
    <property type="entry name" value="HATPase_c"/>
    <property type="match status" value="1"/>
</dbReference>
<dbReference type="PANTHER" id="PTHR45339:SF1">
    <property type="entry name" value="HYBRID SIGNAL TRANSDUCTION HISTIDINE KINASE J"/>
    <property type="match status" value="1"/>
</dbReference>
<evidence type="ECO:0000313" key="11">
    <source>
        <dbReference type="EMBL" id="RXG24861.1"/>
    </source>
</evidence>
<dbReference type="Pfam" id="PF00512">
    <property type="entry name" value="HisKA"/>
    <property type="match status" value="1"/>
</dbReference>
<evidence type="ECO:0000256" key="6">
    <source>
        <dbReference type="PROSITE-ProRule" id="PRU00339"/>
    </source>
</evidence>
<comment type="caution">
    <text evidence="11">The sequence shown here is derived from an EMBL/GenBank/DDBJ whole genome shotgun (WGS) entry which is preliminary data.</text>
</comment>
<evidence type="ECO:0000259" key="10">
    <source>
        <dbReference type="PROSITE" id="PS50110"/>
    </source>
</evidence>
<dbReference type="InterPro" id="IPR011990">
    <property type="entry name" value="TPR-like_helical_dom_sf"/>
</dbReference>
<keyword evidence="12" id="KW-1185">Reference proteome</keyword>
<organism evidence="11 12">
    <name type="scientific">Leeuwenhoekiella aequorea</name>
    <dbReference type="NCBI Taxonomy" id="283736"/>
    <lineage>
        <taxon>Bacteria</taxon>
        <taxon>Pseudomonadati</taxon>
        <taxon>Bacteroidota</taxon>
        <taxon>Flavobacteriia</taxon>
        <taxon>Flavobacteriales</taxon>
        <taxon>Flavobacteriaceae</taxon>
        <taxon>Leeuwenhoekiella</taxon>
    </lineage>
</organism>
<dbReference type="FunFam" id="3.30.565.10:FF:000010">
    <property type="entry name" value="Sensor histidine kinase RcsC"/>
    <property type="match status" value="1"/>
</dbReference>
<dbReference type="SMART" id="SM00388">
    <property type="entry name" value="HisKA"/>
    <property type="match status" value="1"/>
</dbReference>
<feature type="repeat" description="TPR" evidence="6">
    <location>
        <begin position="157"/>
        <end position="190"/>
    </location>
</feature>
<feature type="modified residue" description="4-aspartylphosphate" evidence="5">
    <location>
        <position position="663"/>
    </location>
</feature>
<keyword evidence="4" id="KW-0902">Two-component regulatory system</keyword>
<feature type="domain" description="Response regulatory" evidence="10">
    <location>
        <begin position="614"/>
        <end position="728"/>
    </location>
</feature>
<dbReference type="SUPFAM" id="SSF47384">
    <property type="entry name" value="Homodimeric domain of signal transducing histidine kinase"/>
    <property type="match status" value="1"/>
</dbReference>
<keyword evidence="8" id="KW-0732">Signal</keyword>
<dbReference type="OrthoDB" id="4457677at2"/>
<dbReference type="InterPro" id="IPR036890">
    <property type="entry name" value="HATPase_C_sf"/>
</dbReference>
<dbReference type="SMART" id="SM00448">
    <property type="entry name" value="REC"/>
    <property type="match status" value="1"/>
</dbReference>
<dbReference type="InterPro" id="IPR003594">
    <property type="entry name" value="HATPase_dom"/>
</dbReference>
<dbReference type="EC" id="2.7.13.3" evidence="2"/>
<dbReference type="PANTHER" id="PTHR45339">
    <property type="entry name" value="HYBRID SIGNAL TRANSDUCTION HISTIDINE KINASE J"/>
    <property type="match status" value="1"/>
</dbReference>
<feature type="signal peptide" evidence="8">
    <location>
        <begin position="1"/>
        <end position="20"/>
    </location>
</feature>
<dbReference type="SUPFAM" id="SSF48452">
    <property type="entry name" value="TPR-like"/>
    <property type="match status" value="2"/>
</dbReference>
<dbReference type="Pfam" id="PF02518">
    <property type="entry name" value="HATPase_c"/>
    <property type="match status" value="1"/>
</dbReference>
<keyword evidence="7" id="KW-0812">Transmembrane</keyword>
<evidence type="ECO:0000256" key="4">
    <source>
        <dbReference type="ARBA" id="ARBA00023012"/>
    </source>
</evidence>
<dbReference type="EMBL" id="QOVM01000001">
    <property type="protein sequence ID" value="RXG24861.1"/>
    <property type="molecule type" value="Genomic_DNA"/>
</dbReference>
<protein>
    <recommendedName>
        <fullName evidence="2">histidine kinase</fullName>
        <ecNumber evidence="2">2.7.13.3</ecNumber>
    </recommendedName>
</protein>
<keyword evidence="6" id="KW-0802">TPR repeat</keyword>
<evidence type="ECO:0000256" key="1">
    <source>
        <dbReference type="ARBA" id="ARBA00000085"/>
    </source>
</evidence>
<dbReference type="Gene3D" id="1.25.40.10">
    <property type="entry name" value="Tetratricopeptide repeat domain"/>
    <property type="match status" value="2"/>
</dbReference>
<evidence type="ECO:0000256" key="5">
    <source>
        <dbReference type="PROSITE-ProRule" id="PRU00169"/>
    </source>
</evidence>
<accession>A0A4Q0PDR2</accession>
<sequence length="735" mass="83697">MLFDKKLLLVFLLFSAVCFGQRPNNNENERNIKIDSLIINAVKLIASSNFTESVKKLEEARYLAQKIDNKSRVATASQLLSNVYLKQGEFDKANVEIRDAIITHQELKETDQLGKDYLYYAQILIKTQESQRALPFLQQAETILKGSRDPGVADDLASAYLYHGNILQESKKPDEALPKYENALSLLQNQKKKNYYVIARIYIQASRAYESLTNRDKSLDYASKAHDISINNNFPQIELDALALLGTIYSNSKDYEQAFAYLDTYNQKRQTYFGDNGSNTKALTIKNALLSEIDPADYNPARLVQANKITTVLIIALFTILCLLALSLYKNNNLRAKANELLQAKNAELIIAKENAEKASVVKAQFLSTITHELRIPMYAVTGLTHLLLSENPTDEQKKHLDSLKFSGEYLLSLINNILDLNKLEADKVEVEKATFNLRKRVDDVLFALERSAQEKGNKLILEYDKEIPEQIVGDPLMMSQILINLIGNGNKFTRDGSIFIRIQQLSKNETQTFLHFEIEDTGEGISKKKQKDIFQNFTQGSVQINRKFGGTGLGLSIVKRLLNLQKSKIELESTLGKGSKFFFDIKYALPLSKDKEPEERVYEIDYESLKGRKLLVVEDNKINQMITRKILEKNSMECDVADNGEIAIEKVRFENYDLVLMDIHMPGISGIEATQKIREFNKDLPILALTAVTIDENIDDFYLAGFNDIIPKPYKIEEFFFKIHNALKRKNVII</sequence>
<dbReference type="PROSITE" id="PS50110">
    <property type="entry name" value="RESPONSE_REGULATORY"/>
    <property type="match status" value="1"/>
</dbReference>
<dbReference type="InterPro" id="IPR003661">
    <property type="entry name" value="HisK_dim/P_dom"/>
</dbReference>
<dbReference type="SUPFAM" id="SSF55874">
    <property type="entry name" value="ATPase domain of HSP90 chaperone/DNA topoisomerase II/histidine kinase"/>
    <property type="match status" value="1"/>
</dbReference>
<evidence type="ECO:0000259" key="9">
    <source>
        <dbReference type="PROSITE" id="PS50109"/>
    </source>
</evidence>
<feature type="chain" id="PRO_5020943153" description="histidine kinase" evidence="8">
    <location>
        <begin position="21"/>
        <end position="735"/>
    </location>
</feature>
<dbReference type="InterPro" id="IPR001789">
    <property type="entry name" value="Sig_transdc_resp-reg_receiver"/>
</dbReference>
<evidence type="ECO:0000256" key="2">
    <source>
        <dbReference type="ARBA" id="ARBA00012438"/>
    </source>
</evidence>
<dbReference type="SUPFAM" id="SSF52172">
    <property type="entry name" value="CheY-like"/>
    <property type="match status" value="1"/>
</dbReference>
<dbReference type="CDD" id="cd17546">
    <property type="entry name" value="REC_hyHK_CKI1_RcsC-like"/>
    <property type="match status" value="1"/>
</dbReference>
<dbReference type="PROSITE" id="PS50005">
    <property type="entry name" value="TPR"/>
    <property type="match status" value="1"/>
</dbReference>
<dbReference type="PROSITE" id="PS50109">
    <property type="entry name" value="HIS_KIN"/>
    <property type="match status" value="1"/>
</dbReference>
<proteinExistence type="predicted"/>
<comment type="catalytic activity">
    <reaction evidence="1">
        <text>ATP + protein L-histidine = ADP + protein N-phospho-L-histidine.</text>
        <dbReference type="EC" id="2.7.13.3"/>
    </reaction>
</comment>
<dbReference type="GO" id="GO:0000155">
    <property type="term" value="F:phosphorelay sensor kinase activity"/>
    <property type="evidence" value="ECO:0007669"/>
    <property type="project" value="InterPro"/>
</dbReference>
<evidence type="ECO:0000313" key="12">
    <source>
        <dbReference type="Proteomes" id="UP000289238"/>
    </source>
</evidence>
<dbReference type="InterPro" id="IPR036097">
    <property type="entry name" value="HisK_dim/P_sf"/>
</dbReference>
<dbReference type="Proteomes" id="UP000289238">
    <property type="component" value="Unassembled WGS sequence"/>
</dbReference>
<reference evidence="11 12" key="1">
    <citation type="submission" date="2018-07" db="EMBL/GenBank/DDBJ databases">
        <title>Leeuwenhoekiella genomics.</title>
        <authorList>
            <person name="Tahon G."/>
            <person name="Willems A."/>
        </authorList>
    </citation>
    <scope>NUCLEOTIDE SEQUENCE [LARGE SCALE GENOMIC DNA]</scope>
    <source>
        <strain evidence="11 12">LMG 22550</strain>
    </source>
</reference>
<dbReference type="AlphaFoldDB" id="A0A4Q0PDR2"/>
<gene>
    <name evidence="11" type="ORF">DSM00_657</name>
</gene>
<evidence type="ECO:0000256" key="7">
    <source>
        <dbReference type="SAM" id="Phobius"/>
    </source>
</evidence>
<keyword evidence="3 5" id="KW-0597">Phosphoprotein</keyword>
<dbReference type="InterPro" id="IPR005467">
    <property type="entry name" value="His_kinase_dom"/>
</dbReference>
<dbReference type="InterPro" id="IPR004358">
    <property type="entry name" value="Sig_transdc_His_kin-like_C"/>
</dbReference>
<keyword evidence="7" id="KW-1133">Transmembrane helix</keyword>
<evidence type="ECO:0000256" key="3">
    <source>
        <dbReference type="ARBA" id="ARBA00022553"/>
    </source>
</evidence>
<dbReference type="PRINTS" id="PR00344">
    <property type="entry name" value="BCTRLSENSOR"/>
</dbReference>
<feature type="domain" description="Histidine kinase" evidence="9">
    <location>
        <begin position="369"/>
        <end position="590"/>
    </location>
</feature>
<feature type="transmembrane region" description="Helical" evidence="7">
    <location>
        <begin position="309"/>
        <end position="329"/>
    </location>
</feature>
<name>A0A4Q0PDR2_9FLAO</name>
<evidence type="ECO:0000256" key="8">
    <source>
        <dbReference type="SAM" id="SignalP"/>
    </source>
</evidence>
<dbReference type="Pfam" id="PF13424">
    <property type="entry name" value="TPR_12"/>
    <property type="match status" value="1"/>
</dbReference>
<dbReference type="Gene3D" id="3.30.565.10">
    <property type="entry name" value="Histidine kinase-like ATPase, C-terminal domain"/>
    <property type="match status" value="1"/>
</dbReference>